<dbReference type="GO" id="GO:0052717">
    <property type="term" value="F:tRNA-specific adenosine-34 deaminase activity"/>
    <property type="evidence" value="ECO:0007669"/>
    <property type="project" value="UniProtKB-UniRule"/>
</dbReference>
<evidence type="ECO:0000256" key="4">
    <source>
        <dbReference type="ARBA" id="ARBA00022723"/>
    </source>
</evidence>
<evidence type="ECO:0000256" key="7">
    <source>
        <dbReference type="ARBA" id="ARBA00048045"/>
    </source>
</evidence>
<feature type="active site" description="Proton donor" evidence="8">
    <location>
        <position position="56"/>
    </location>
</feature>
<keyword evidence="3 8" id="KW-0819">tRNA processing</keyword>
<protein>
    <recommendedName>
        <fullName evidence="8">tRNA-specific adenosine deaminase</fullName>
        <ecNumber evidence="8">3.5.4.33</ecNumber>
    </recommendedName>
</protein>
<dbReference type="Gene3D" id="3.40.140.10">
    <property type="entry name" value="Cytidine Deaminase, domain 2"/>
    <property type="match status" value="1"/>
</dbReference>
<dbReference type="InterPro" id="IPR058535">
    <property type="entry name" value="MafB19-deam"/>
</dbReference>
<comment type="caution">
    <text evidence="10">The sequence shown here is derived from an EMBL/GenBank/DDBJ whole genome shotgun (WGS) entry which is preliminary data.</text>
</comment>
<comment type="cofactor">
    <cofactor evidence="8">
        <name>Zn(2+)</name>
        <dbReference type="ChEBI" id="CHEBI:29105"/>
    </cofactor>
    <text evidence="8">Binds 1 zinc ion per subunit.</text>
</comment>
<comment type="similarity">
    <text evidence="1">Belongs to the cytidine and deoxycytidylate deaminase family. ADAT2 subfamily.</text>
</comment>
<evidence type="ECO:0000256" key="6">
    <source>
        <dbReference type="ARBA" id="ARBA00022833"/>
    </source>
</evidence>
<dbReference type="Pfam" id="PF14437">
    <property type="entry name" value="MafB19-deam"/>
    <property type="match status" value="1"/>
</dbReference>
<evidence type="ECO:0000256" key="3">
    <source>
        <dbReference type="ARBA" id="ARBA00022694"/>
    </source>
</evidence>
<dbReference type="PROSITE" id="PS00903">
    <property type="entry name" value="CYT_DCMP_DEAMINASES_1"/>
    <property type="match status" value="1"/>
</dbReference>
<reference evidence="11" key="1">
    <citation type="journal article" date="2015" name="MBio">
        <title>Genome-Resolved Metagenomic Analysis Reveals Roles for Candidate Phyla and Other Microbial Community Members in Biogeochemical Transformations in Oil Reservoirs.</title>
        <authorList>
            <person name="Hu P."/>
            <person name="Tom L."/>
            <person name="Singh A."/>
            <person name="Thomas B.C."/>
            <person name="Baker B.J."/>
            <person name="Piceno Y.M."/>
            <person name="Andersen G.L."/>
            <person name="Banfield J.F."/>
        </authorList>
    </citation>
    <scope>NUCLEOTIDE SEQUENCE [LARGE SCALE GENOMIC DNA]</scope>
</reference>
<evidence type="ECO:0000313" key="10">
    <source>
        <dbReference type="EMBL" id="KUK88069.1"/>
    </source>
</evidence>
<evidence type="ECO:0000313" key="11">
    <source>
        <dbReference type="Proteomes" id="UP000053467"/>
    </source>
</evidence>
<dbReference type="EC" id="3.5.4.33" evidence="8"/>
<keyword evidence="6 8" id="KW-0862">Zinc</keyword>
<dbReference type="InterPro" id="IPR016193">
    <property type="entry name" value="Cytidine_deaminase-like"/>
</dbReference>
<dbReference type="InterPro" id="IPR016192">
    <property type="entry name" value="APOBEC/CMP_deaminase_Zn-bd"/>
</dbReference>
<keyword evidence="5 8" id="KW-0378">Hydrolase</keyword>
<dbReference type="EMBL" id="LGGX01000001">
    <property type="protein sequence ID" value="KUK88069.1"/>
    <property type="molecule type" value="Genomic_DNA"/>
</dbReference>
<dbReference type="PROSITE" id="PS51747">
    <property type="entry name" value="CYT_DCMP_DEAMINASES_2"/>
    <property type="match status" value="1"/>
</dbReference>
<name>A0A101I3X8_UNCT6</name>
<keyword evidence="4 8" id="KW-0479">Metal-binding</keyword>
<dbReference type="InterPro" id="IPR028883">
    <property type="entry name" value="tRNA_aden_deaminase"/>
</dbReference>
<dbReference type="GO" id="GO:0002100">
    <property type="term" value="P:tRNA wobble adenosine to inosine editing"/>
    <property type="evidence" value="ECO:0007669"/>
    <property type="project" value="UniProtKB-UniRule"/>
</dbReference>
<gene>
    <name evidence="8" type="primary">tadA</name>
    <name evidence="10" type="ORF">XE03_0075</name>
</gene>
<dbReference type="PANTHER" id="PTHR11079:SF202">
    <property type="entry name" value="TRNA-SPECIFIC ADENOSINE DEAMINASE"/>
    <property type="match status" value="1"/>
</dbReference>
<feature type="binding site" evidence="8">
    <location>
        <position position="87"/>
    </location>
    <ligand>
        <name>Zn(2+)</name>
        <dbReference type="ChEBI" id="CHEBI:29105"/>
        <note>catalytic</note>
    </ligand>
</feature>
<dbReference type="InterPro" id="IPR002125">
    <property type="entry name" value="CMP_dCMP_dom"/>
</dbReference>
<comment type="subunit">
    <text evidence="2 8">Homodimer.</text>
</comment>
<accession>A0A101I3X8</accession>
<evidence type="ECO:0000256" key="5">
    <source>
        <dbReference type="ARBA" id="ARBA00022801"/>
    </source>
</evidence>
<comment type="catalytic activity">
    <reaction evidence="7 8">
        <text>adenosine(34) in tRNA + H2O + H(+) = inosine(34) in tRNA + NH4(+)</text>
        <dbReference type="Rhea" id="RHEA:43168"/>
        <dbReference type="Rhea" id="RHEA-COMP:10373"/>
        <dbReference type="Rhea" id="RHEA-COMP:10374"/>
        <dbReference type="ChEBI" id="CHEBI:15377"/>
        <dbReference type="ChEBI" id="CHEBI:15378"/>
        <dbReference type="ChEBI" id="CHEBI:28938"/>
        <dbReference type="ChEBI" id="CHEBI:74411"/>
        <dbReference type="ChEBI" id="CHEBI:82852"/>
        <dbReference type="EC" id="3.5.4.33"/>
    </reaction>
</comment>
<dbReference type="HAMAP" id="MF_00972">
    <property type="entry name" value="tRNA_aden_deaminase"/>
    <property type="match status" value="1"/>
</dbReference>
<proteinExistence type="inferred from homology"/>
<dbReference type="CDD" id="cd01285">
    <property type="entry name" value="nucleoside_deaminase"/>
    <property type="match status" value="1"/>
</dbReference>
<sequence length="158" mass="18025">MKKDDIYFMHLVLKEAKKAEKLGEIPIGALIVKDGKVIAKSFNKVEKKKSSIMHAEIDALMKAQKKIGSWRLNDCTIYINVEPCLMCTCAIILSRIKRVVFGCRNEKFGGIYSLVDVKNLKLNHKIEITEGVLKEESIKLLKDFFKNLRKKGEVVELV</sequence>
<dbReference type="SUPFAM" id="SSF53927">
    <property type="entry name" value="Cytidine deaminase-like"/>
    <property type="match status" value="1"/>
</dbReference>
<dbReference type="Proteomes" id="UP000053467">
    <property type="component" value="Unassembled WGS sequence"/>
</dbReference>
<evidence type="ECO:0000259" key="9">
    <source>
        <dbReference type="PROSITE" id="PS51747"/>
    </source>
</evidence>
<dbReference type="AlphaFoldDB" id="A0A101I3X8"/>
<evidence type="ECO:0000256" key="8">
    <source>
        <dbReference type="HAMAP-Rule" id="MF_00972"/>
    </source>
</evidence>
<dbReference type="GO" id="GO:0008270">
    <property type="term" value="F:zinc ion binding"/>
    <property type="evidence" value="ECO:0007669"/>
    <property type="project" value="UniProtKB-UniRule"/>
</dbReference>
<feature type="domain" description="CMP/dCMP-type deaminase" evidence="9">
    <location>
        <begin position="3"/>
        <end position="122"/>
    </location>
</feature>
<feature type="binding site" evidence="8">
    <location>
        <position position="54"/>
    </location>
    <ligand>
        <name>Zn(2+)</name>
        <dbReference type="ChEBI" id="CHEBI:29105"/>
        <note>catalytic</note>
    </ligand>
</feature>
<feature type="binding site" evidence="8">
    <location>
        <position position="84"/>
    </location>
    <ligand>
        <name>Zn(2+)</name>
        <dbReference type="ChEBI" id="CHEBI:29105"/>
        <note>catalytic</note>
    </ligand>
</feature>
<comment type="function">
    <text evidence="8">Catalyzes the deamination of adenosine to inosine at the wobble position 34 of tRNA(Arg2).</text>
</comment>
<evidence type="ECO:0000256" key="1">
    <source>
        <dbReference type="ARBA" id="ARBA00010669"/>
    </source>
</evidence>
<evidence type="ECO:0000256" key="2">
    <source>
        <dbReference type="ARBA" id="ARBA00011738"/>
    </source>
</evidence>
<organism evidence="10 11">
    <name type="scientific">candidate division TA06 bacterium 34_109</name>
    <dbReference type="NCBI Taxonomy" id="1635277"/>
    <lineage>
        <taxon>Bacteria</taxon>
        <taxon>Bacteria division TA06</taxon>
    </lineage>
</organism>
<dbReference type="PANTHER" id="PTHR11079">
    <property type="entry name" value="CYTOSINE DEAMINASE FAMILY MEMBER"/>
    <property type="match status" value="1"/>
</dbReference>